<gene>
    <name evidence="1" type="ORF">T4A_6486</name>
    <name evidence="2" type="ORF">T4B_1076</name>
    <name evidence="3" type="ORF">T4C_7141</name>
</gene>
<dbReference type="Proteomes" id="UP000054632">
    <property type="component" value="Unassembled WGS sequence"/>
</dbReference>
<evidence type="ECO:0000313" key="4">
    <source>
        <dbReference type="Proteomes" id="UP000054632"/>
    </source>
</evidence>
<accession>A0A0V1EMA8</accession>
<organism evidence="1 4">
    <name type="scientific">Trichinella pseudospiralis</name>
    <name type="common">Parasitic roundworm</name>
    <dbReference type="NCBI Taxonomy" id="6337"/>
    <lineage>
        <taxon>Eukaryota</taxon>
        <taxon>Metazoa</taxon>
        <taxon>Ecdysozoa</taxon>
        <taxon>Nematoda</taxon>
        <taxon>Enoplea</taxon>
        <taxon>Dorylaimia</taxon>
        <taxon>Trichinellida</taxon>
        <taxon>Trichinellidae</taxon>
        <taxon>Trichinella</taxon>
    </lineage>
</organism>
<reference evidence="4 5" key="1">
    <citation type="submission" date="2015-01" db="EMBL/GenBank/DDBJ databases">
        <title>Evolution of Trichinella species and genotypes.</title>
        <authorList>
            <person name="Korhonen P.K."/>
            <person name="Edoardo P."/>
            <person name="Giuseppe L.R."/>
            <person name="Gasser R.B."/>
        </authorList>
    </citation>
    <scope>NUCLEOTIDE SEQUENCE [LARGE SCALE GENOMIC DNA]</scope>
    <source>
        <strain evidence="1">ISS13</strain>
        <strain evidence="3">ISS176</strain>
        <strain evidence="2">ISS588</strain>
    </source>
</reference>
<dbReference type="AlphaFoldDB" id="A0A0V1EMA8"/>
<feature type="non-terminal residue" evidence="1">
    <location>
        <position position="154"/>
    </location>
</feature>
<keyword evidence="5" id="KW-1185">Reference proteome</keyword>
<evidence type="ECO:0000313" key="3">
    <source>
        <dbReference type="EMBL" id="KRZ36858.1"/>
    </source>
</evidence>
<dbReference type="Proteomes" id="UP000054805">
    <property type="component" value="Unassembled WGS sequence"/>
</dbReference>
<protein>
    <submittedName>
        <fullName evidence="1">Uncharacterized protein</fullName>
    </submittedName>
</protein>
<name>A0A0V1EMA8_TRIPS</name>
<sequence>MASMPRVGREILKAGSEWMQRLKWAPSCSVKLSSFRQGGVKRRLLKHEAEKAQSLRALEKRYCKNKEINLKLQKVLILITKLLIRKLQSKRPIRVKQMSSYPWLAFHLSDFAVTVTPRSKRTSERNCIRDPFEYAQKLEILLMLNSQLNIVEHY</sequence>
<dbReference type="Proteomes" id="UP000054826">
    <property type="component" value="Unassembled WGS sequence"/>
</dbReference>
<evidence type="ECO:0000313" key="2">
    <source>
        <dbReference type="EMBL" id="KRZ24613.1"/>
    </source>
</evidence>
<proteinExistence type="predicted"/>
<dbReference type="EMBL" id="JYDR01000021">
    <property type="protein sequence ID" value="KRY74928.1"/>
    <property type="molecule type" value="Genomic_DNA"/>
</dbReference>
<evidence type="ECO:0000313" key="1">
    <source>
        <dbReference type="EMBL" id="KRY74928.1"/>
    </source>
</evidence>
<evidence type="ECO:0000313" key="5">
    <source>
        <dbReference type="Proteomes" id="UP000054805"/>
    </source>
</evidence>
<dbReference type="EMBL" id="JYDV01000066">
    <property type="protein sequence ID" value="KRZ36858.1"/>
    <property type="molecule type" value="Genomic_DNA"/>
</dbReference>
<dbReference type="EMBL" id="JYDS01000117">
    <property type="protein sequence ID" value="KRZ24613.1"/>
    <property type="molecule type" value="Genomic_DNA"/>
</dbReference>
<comment type="caution">
    <text evidence="1">The sequence shown here is derived from an EMBL/GenBank/DDBJ whole genome shotgun (WGS) entry which is preliminary data.</text>
</comment>